<keyword evidence="3 4" id="KW-0408">Iron</keyword>
<dbReference type="InterPro" id="IPR009056">
    <property type="entry name" value="Cyt_c-like_dom"/>
</dbReference>
<dbReference type="InterPro" id="IPR036909">
    <property type="entry name" value="Cyt_c-like_dom_sf"/>
</dbReference>
<gene>
    <name evidence="8" type="ORF">HNQ08_002536</name>
</gene>
<dbReference type="GO" id="GO:0020037">
    <property type="term" value="F:heme binding"/>
    <property type="evidence" value="ECO:0007669"/>
    <property type="project" value="InterPro"/>
</dbReference>
<keyword evidence="6" id="KW-1133">Transmembrane helix</keyword>
<dbReference type="AlphaFoldDB" id="A0A7W8JWX8"/>
<sequence>MNVVPWLLTAVFALMWWRRGRAGSPHQSPPPASRPETAAVTETAPPVFTVPPTSPPHITIVKAAPASPRAAEASEDSDLADSEPGKAHLRGRQNWIWAGSGLLAVALGVILLSAAYNRIPVTPDPRGQTQLGIAADGPSTLTALAGADPSRAPALFHSYGCVSCHVIPGVSGASGRVGPNLAHLYDHALIAGVLPNTPENLLIWIRVPQNVDPRTGMPNLGVTAQDARDLAAYLQTLP</sequence>
<evidence type="ECO:0000313" key="8">
    <source>
        <dbReference type="EMBL" id="MBB5363438.1"/>
    </source>
</evidence>
<dbReference type="Proteomes" id="UP000552709">
    <property type="component" value="Unassembled WGS sequence"/>
</dbReference>
<evidence type="ECO:0000313" key="9">
    <source>
        <dbReference type="Proteomes" id="UP000552709"/>
    </source>
</evidence>
<dbReference type="RefSeq" id="WP_221284148.1">
    <property type="nucleotide sequence ID" value="NZ_JACHFL010000005.1"/>
</dbReference>
<dbReference type="SUPFAM" id="SSF46626">
    <property type="entry name" value="Cytochrome c"/>
    <property type="match status" value="1"/>
</dbReference>
<proteinExistence type="predicted"/>
<dbReference type="GO" id="GO:0009055">
    <property type="term" value="F:electron transfer activity"/>
    <property type="evidence" value="ECO:0007669"/>
    <property type="project" value="InterPro"/>
</dbReference>
<name>A0A7W8JWX8_9DEIO</name>
<dbReference type="Pfam" id="PF00034">
    <property type="entry name" value="Cytochrom_C"/>
    <property type="match status" value="1"/>
</dbReference>
<feature type="transmembrane region" description="Helical" evidence="6">
    <location>
        <begin position="95"/>
        <end position="116"/>
    </location>
</feature>
<evidence type="ECO:0000256" key="5">
    <source>
        <dbReference type="SAM" id="MobiDB-lite"/>
    </source>
</evidence>
<dbReference type="GO" id="GO:0046872">
    <property type="term" value="F:metal ion binding"/>
    <property type="evidence" value="ECO:0007669"/>
    <property type="project" value="UniProtKB-KW"/>
</dbReference>
<organism evidence="8 9">
    <name type="scientific">Deinococcus humi</name>
    <dbReference type="NCBI Taxonomy" id="662880"/>
    <lineage>
        <taxon>Bacteria</taxon>
        <taxon>Thermotogati</taxon>
        <taxon>Deinococcota</taxon>
        <taxon>Deinococci</taxon>
        <taxon>Deinococcales</taxon>
        <taxon>Deinococcaceae</taxon>
        <taxon>Deinococcus</taxon>
    </lineage>
</organism>
<keyword evidence="9" id="KW-1185">Reference proteome</keyword>
<dbReference type="PROSITE" id="PS51007">
    <property type="entry name" value="CYTC"/>
    <property type="match status" value="1"/>
</dbReference>
<evidence type="ECO:0000256" key="2">
    <source>
        <dbReference type="ARBA" id="ARBA00022723"/>
    </source>
</evidence>
<evidence type="ECO:0000256" key="6">
    <source>
        <dbReference type="SAM" id="Phobius"/>
    </source>
</evidence>
<dbReference type="EMBL" id="JACHFL010000005">
    <property type="protein sequence ID" value="MBB5363438.1"/>
    <property type="molecule type" value="Genomic_DNA"/>
</dbReference>
<protein>
    <submittedName>
        <fullName evidence="8">Cytochrome c1</fullName>
    </submittedName>
</protein>
<evidence type="ECO:0000256" key="3">
    <source>
        <dbReference type="ARBA" id="ARBA00023004"/>
    </source>
</evidence>
<comment type="caution">
    <text evidence="8">The sequence shown here is derived from an EMBL/GenBank/DDBJ whole genome shotgun (WGS) entry which is preliminary data.</text>
</comment>
<evidence type="ECO:0000256" key="4">
    <source>
        <dbReference type="PROSITE-ProRule" id="PRU00433"/>
    </source>
</evidence>
<reference evidence="8 9" key="1">
    <citation type="submission" date="2020-08" db="EMBL/GenBank/DDBJ databases">
        <title>Genomic Encyclopedia of Type Strains, Phase IV (KMG-IV): sequencing the most valuable type-strain genomes for metagenomic binning, comparative biology and taxonomic classification.</title>
        <authorList>
            <person name="Goeker M."/>
        </authorList>
    </citation>
    <scope>NUCLEOTIDE SEQUENCE [LARGE SCALE GENOMIC DNA]</scope>
    <source>
        <strain evidence="8 9">DSM 27939</strain>
    </source>
</reference>
<keyword evidence="2 4" id="KW-0479">Metal-binding</keyword>
<dbReference type="Gene3D" id="1.10.760.10">
    <property type="entry name" value="Cytochrome c-like domain"/>
    <property type="match status" value="1"/>
</dbReference>
<accession>A0A7W8JWX8</accession>
<keyword evidence="6" id="KW-0472">Membrane</keyword>
<keyword evidence="1 4" id="KW-0349">Heme</keyword>
<evidence type="ECO:0000256" key="1">
    <source>
        <dbReference type="ARBA" id="ARBA00022617"/>
    </source>
</evidence>
<feature type="region of interest" description="Disordered" evidence="5">
    <location>
        <begin position="64"/>
        <end position="86"/>
    </location>
</feature>
<evidence type="ECO:0000259" key="7">
    <source>
        <dbReference type="PROSITE" id="PS51007"/>
    </source>
</evidence>
<keyword evidence="6" id="KW-0812">Transmembrane</keyword>
<feature type="domain" description="Cytochrome c" evidence="7">
    <location>
        <begin position="147"/>
        <end position="238"/>
    </location>
</feature>